<evidence type="ECO:0000259" key="4">
    <source>
        <dbReference type="Pfam" id="PF01336"/>
    </source>
</evidence>
<dbReference type="OrthoDB" id="372395at2759"/>
<keyword evidence="6" id="KW-1185">Reference proteome</keyword>
<feature type="region of interest" description="Disordered" evidence="3">
    <location>
        <begin position="1"/>
        <end position="70"/>
    </location>
</feature>
<evidence type="ECO:0000313" key="6">
    <source>
        <dbReference type="Proteomes" id="UP000728032"/>
    </source>
</evidence>
<protein>
    <recommendedName>
        <fullName evidence="2">Aspartyl-tRNA synthetase</fullName>
    </recommendedName>
</protein>
<accession>A0A7R9QSV0</accession>
<dbReference type="GO" id="GO:0004815">
    <property type="term" value="F:aspartate-tRNA ligase activity"/>
    <property type="evidence" value="ECO:0007669"/>
    <property type="project" value="InterPro"/>
</dbReference>
<proteinExistence type="predicted"/>
<dbReference type="AlphaFoldDB" id="A0A7R9QSV0"/>
<dbReference type="InterPro" id="IPR012340">
    <property type="entry name" value="NA-bd_OB-fold"/>
</dbReference>
<dbReference type="GO" id="GO:0005829">
    <property type="term" value="C:cytosol"/>
    <property type="evidence" value="ECO:0007669"/>
    <property type="project" value="TreeGrafter"/>
</dbReference>
<keyword evidence="1" id="KW-0963">Cytoplasm</keyword>
<dbReference type="EMBL" id="OC926999">
    <property type="protein sequence ID" value="CAD7656995.1"/>
    <property type="molecule type" value="Genomic_DNA"/>
</dbReference>
<dbReference type="Gene3D" id="2.40.50.140">
    <property type="entry name" value="Nucleic acid-binding proteins"/>
    <property type="match status" value="1"/>
</dbReference>
<dbReference type="EMBL" id="CAJPVJ010012174">
    <property type="protein sequence ID" value="CAG2174182.1"/>
    <property type="molecule type" value="Genomic_DNA"/>
</dbReference>
<dbReference type="Pfam" id="PF01336">
    <property type="entry name" value="tRNA_anti-codon"/>
    <property type="match status" value="1"/>
</dbReference>
<dbReference type="FunFam" id="2.40.50.140:FF:000132">
    <property type="entry name" value="Aspartyl-tRNA synthetase, cytoplasmic"/>
    <property type="match status" value="1"/>
</dbReference>
<organism evidence="5">
    <name type="scientific">Oppiella nova</name>
    <dbReference type="NCBI Taxonomy" id="334625"/>
    <lineage>
        <taxon>Eukaryota</taxon>
        <taxon>Metazoa</taxon>
        <taxon>Ecdysozoa</taxon>
        <taxon>Arthropoda</taxon>
        <taxon>Chelicerata</taxon>
        <taxon>Arachnida</taxon>
        <taxon>Acari</taxon>
        <taxon>Acariformes</taxon>
        <taxon>Sarcoptiformes</taxon>
        <taxon>Oribatida</taxon>
        <taxon>Brachypylina</taxon>
        <taxon>Oppioidea</taxon>
        <taxon>Oppiidae</taxon>
        <taxon>Oppiella</taxon>
    </lineage>
</organism>
<feature type="compositionally biased region" description="Basic and acidic residues" evidence="3">
    <location>
        <begin position="22"/>
        <end position="44"/>
    </location>
</feature>
<dbReference type="CDD" id="cd04320">
    <property type="entry name" value="AspRS_cyto_N"/>
    <property type="match status" value="1"/>
</dbReference>
<evidence type="ECO:0000256" key="1">
    <source>
        <dbReference type="ARBA" id="ARBA00022490"/>
    </source>
</evidence>
<feature type="domain" description="OB" evidence="4">
    <location>
        <begin position="87"/>
        <end position="171"/>
    </location>
</feature>
<evidence type="ECO:0000313" key="5">
    <source>
        <dbReference type="EMBL" id="CAD7656995.1"/>
    </source>
</evidence>
<gene>
    <name evidence="5" type="ORF">ONB1V03_LOCUS13630</name>
</gene>
<sequence>MENKDINNESNPSKKALKKQQKAADKALKKSERAEARNDTKIGEEGDAEDVSQGMYGVSPMIRSSDRPKRQLVAVKDVNKSLDNKTIWLRGRLHTSRAKGKQCFFVLRQQHYSIQCLAAVSQTVSKAMIKFIASVTKESIIDVEGVVRSVPTPIESCSQREVEIHVNQLMVVSASEARLPLQIEDASRPDSESAHNESAND</sequence>
<evidence type="ECO:0000256" key="3">
    <source>
        <dbReference type="SAM" id="MobiDB-lite"/>
    </source>
</evidence>
<dbReference type="GO" id="GO:0006422">
    <property type="term" value="P:aspartyl-tRNA aminoacylation"/>
    <property type="evidence" value="ECO:0007669"/>
    <property type="project" value="InterPro"/>
</dbReference>
<dbReference type="SUPFAM" id="SSF50249">
    <property type="entry name" value="Nucleic acid-binding proteins"/>
    <property type="match status" value="1"/>
</dbReference>
<name>A0A7R9QSV0_9ACAR</name>
<dbReference type="InterPro" id="IPR004365">
    <property type="entry name" value="NA-bd_OB_tRNA"/>
</dbReference>
<reference evidence="5" key="1">
    <citation type="submission" date="2020-11" db="EMBL/GenBank/DDBJ databases">
        <authorList>
            <person name="Tran Van P."/>
        </authorList>
    </citation>
    <scope>NUCLEOTIDE SEQUENCE</scope>
</reference>
<dbReference type="GO" id="GO:0003723">
    <property type="term" value="F:RNA binding"/>
    <property type="evidence" value="ECO:0007669"/>
    <property type="project" value="TreeGrafter"/>
</dbReference>
<dbReference type="GO" id="GO:0005524">
    <property type="term" value="F:ATP binding"/>
    <property type="evidence" value="ECO:0007669"/>
    <property type="project" value="InterPro"/>
</dbReference>
<evidence type="ECO:0000256" key="2">
    <source>
        <dbReference type="ARBA" id="ARBA00033155"/>
    </source>
</evidence>
<dbReference type="InterPro" id="IPR004523">
    <property type="entry name" value="Asp-tRNA_synthase_2"/>
</dbReference>
<dbReference type="Proteomes" id="UP000728032">
    <property type="component" value="Unassembled WGS sequence"/>
</dbReference>
<dbReference type="PANTHER" id="PTHR43450">
    <property type="entry name" value="ASPARTYL-TRNA SYNTHETASE"/>
    <property type="match status" value="1"/>
</dbReference>
<dbReference type="PANTHER" id="PTHR43450:SF1">
    <property type="entry name" value="ASPARTATE--TRNA LIGASE, CYTOPLASMIC"/>
    <property type="match status" value="1"/>
</dbReference>
<dbReference type="GO" id="GO:0017101">
    <property type="term" value="C:aminoacyl-tRNA synthetase multienzyme complex"/>
    <property type="evidence" value="ECO:0007669"/>
    <property type="project" value="TreeGrafter"/>
</dbReference>